<dbReference type="AlphaFoldDB" id="X1SPA2"/>
<gene>
    <name evidence="1" type="ORF">S12H4_34931</name>
</gene>
<proteinExistence type="predicted"/>
<comment type="caution">
    <text evidence="1">The sequence shown here is derived from an EMBL/GenBank/DDBJ whole genome shotgun (WGS) entry which is preliminary data.</text>
</comment>
<dbReference type="EMBL" id="BARW01020707">
    <property type="protein sequence ID" value="GAI94773.1"/>
    <property type="molecule type" value="Genomic_DNA"/>
</dbReference>
<protein>
    <submittedName>
        <fullName evidence="1">Uncharacterized protein</fullName>
    </submittedName>
</protein>
<name>X1SPA2_9ZZZZ</name>
<organism evidence="1">
    <name type="scientific">marine sediment metagenome</name>
    <dbReference type="NCBI Taxonomy" id="412755"/>
    <lineage>
        <taxon>unclassified sequences</taxon>
        <taxon>metagenomes</taxon>
        <taxon>ecological metagenomes</taxon>
    </lineage>
</organism>
<reference evidence="1" key="1">
    <citation type="journal article" date="2014" name="Front. Microbiol.">
        <title>High frequency of phylogenetically diverse reductive dehalogenase-homologous genes in deep subseafloor sedimentary metagenomes.</title>
        <authorList>
            <person name="Kawai M."/>
            <person name="Futagami T."/>
            <person name="Toyoda A."/>
            <person name="Takaki Y."/>
            <person name="Nishi S."/>
            <person name="Hori S."/>
            <person name="Arai W."/>
            <person name="Tsubouchi T."/>
            <person name="Morono Y."/>
            <person name="Uchiyama I."/>
            <person name="Ito T."/>
            <person name="Fujiyama A."/>
            <person name="Inagaki F."/>
            <person name="Takami H."/>
        </authorList>
    </citation>
    <scope>NUCLEOTIDE SEQUENCE</scope>
    <source>
        <strain evidence="1">Expedition CK06-06</strain>
    </source>
</reference>
<feature type="non-terminal residue" evidence="1">
    <location>
        <position position="1"/>
    </location>
</feature>
<evidence type="ECO:0000313" key="1">
    <source>
        <dbReference type="EMBL" id="GAI94773.1"/>
    </source>
</evidence>
<sequence>REDYDHNLGFIDCIDYLLTVMFSRKYITRGHPTLYLR</sequence>
<accession>X1SPA2</accession>